<comment type="caution">
    <text evidence="1">The sequence shown here is derived from an EMBL/GenBank/DDBJ whole genome shotgun (WGS) entry which is preliminary data.</text>
</comment>
<dbReference type="EMBL" id="LBVW01000011">
    <property type="protein sequence ID" value="KKQ93498.1"/>
    <property type="molecule type" value="Genomic_DNA"/>
</dbReference>
<sequence length="341" mass="37042">MAVETLVFKQEVQPSFKAIKAGVLDFRSEISTTLAKVLYPEIEDWQSTDFETAAIAQSFALREQVSGDETVRRDLIHAVGGDINWNQLNKNLHAKAAIKMLGEVAGFGAEFLYDEGDPFRADSNLLRSAGKYLLKNLGELNRQNGGVLGKILSGEITVEQLTDITLTDIRNSEGFLAQLTQMFGNAALMVYENTPRPLQKSNQGKQQFPIPPNIGIPLVVGALFLSGIACSTQNQITDGAGTAVAEVQAVVDQELADLCQGTDASSNPACQSGYEPLNVGQPPSVEEAVQQMSEAYAAQGFNPETVGGKTAEWWIKWAPFITSKILMVIDEQTTSELAYYD</sequence>
<dbReference type="AlphaFoldDB" id="A0A0G0LNL7"/>
<evidence type="ECO:0000313" key="2">
    <source>
        <dbReference type="Proteomes" id="UP000034932"/>
    </source>
</evidence>
<accession>A0A0G0LNL7</accession>
<name>A0A0G0LNL7_9BACT</name>
<evidence type="ECO:0000313" key="1">
    <source>
        <dbReference type="EMBL" id="KKQ93498.1"/>
    </source>
</evidence>
<protein>
    <submittedName>
        <fullName evidence="1">Uncharacterized protein</fullName>
    </submittedName>
</protein>
<reference evidence="1 2" key="1">
    <citation type="journal article" date="2015" name="Nature">
        <title>rRNA introns, odd ribosomes, and small enigmatic genomes across a large radiation of phyla.</title>
        <authorList>
            <person name="Brown C.T."/>
            <person name="Hug L.A."/>
            <person name="Thomas B.C."/>
            <person name="Sharon I."/>
            <person name="Castelle C.J."/>
            <person name="Singh A."/>
            <person name="Wilkins M.J."/>
            <person name="Williams K.H."/>
            <person name="Banfield J.F."/>
        </authorList>
    </citation>
    <scope>NUCLEOTIDE SEQUENCE [LARGE SCALE GENOMIC DNA]</scope>
</reference>
<proteinExistence type="predicted"/>
<gene>
    <name evidence="1" type="ORF">UT19_C0011G0043</name>
</gene>
<organism evidence="1 2">
    <name type="scientific">Candidatus Woesebacteria bacterium GW2011_GWB1_39_10b</name>
    <dbReference type="NCBI Taxonomy" id="1618573"/>
    <lineage>
        <taxon>Bacteria</taxon>
        <taxon>Candidatus Woeseibacteriota</taxon>
    </lineage>
</organism>
<dbReference type="Proteomes" id="UP000034932">
    <property type="component" value="Unassembled WGS sequence"/>
</dbReference>